<dbReference type="Gene3D" id="1.10.443.10">
    <property type="entry name" value="Intergrase catalytic core"/>
    <property type="match status" value="1"/>
</dbReference>
<dbReference type="InterPro" id="IPR050090">
    <property type="entry name" value="Tyrosine_recombinase_XerCD"/>
</dbReference>
<evidence type="ECO:0000313" key="5">
    <source>
        <dbReference type="EMBL" id="MEE1974150.1"/>
    </source>
</evidence>
<evidence type="ECO:0000256" key="3">
    <source>
        <dbReference type="ARBA" id="ARBA00023172"/>
    </source>
</evidence>
<dbReference type="EMBL" id="JAZDDF010000013">
    <property type="protein sequence ID" value="MEE1974150.1"/>
    <property type="molecule type" value="Genomic_DNA"/>
</dbReference>
<dbReference type="RefSeq" id="WP_272638004.1">
    <property type="nucleotide sequence ID" value="NZ_JAZDDF010000013.1"/>
</dbReference>
<keyword evidence="2" id="KW-0238">DNA-binding</keyword>
<dbReference type="InterPro" id="IPR011010">
    <property type="entry name" value="DNA_brk_join_enz"/>
</dbReference>
<dbReference type="PROSITE" id="PS51898">
    <property type="entry name" value="TYR_RECOMBINASE"/>
    <property type="match status" value="1"/>
</dbReference>
<feature type="domain" description="Tyr recombinase" evidence="4">
    <location>
        <begin position="223"/>
        <end position="407"/>
    </location>
</feature>
<protein>
    <submittedName>
        <fullName evidence="5">Site-specific integrase</fullName>
    </submittedName>
</protein>
<dbReference type="InterPro" id="IPR002104">
    <property type="entry name" value="Integrase_catalytic"/>
</dbReference>
<name>A0ABU7IMG1_9FLAO</name>
<accession>A0ABU7IMG1</accession>
<proteinExistence type="inferred from homology"/>
<comment type="similarity">
    <text evidence="1">Belongs to the 'phage' integrase family.</text>
</comment>
<evidence type="ECO:0000259" key="4">
    <source>
        <dbReference type="PROSITE" id="PS51898"/>
    </source>
</evidence>
<organism evidence="5 6">
    <name type="scientific">Maribacter flavus</name>
    <dbReference type="NCBI Taxonomy" id="1658664"/>
    <lineage>
        <taxon>Bacteria</taxon>
        <taxon>Pseudomonadati</taxon>
        <taxon>Bacteroidota</taxon>
        <taxon>Flavobacteriia</taxon>
        <taxon>Flavobacteriales</taxon>
        <taxon>Flavobacteriaceae</taxon>
        <taxon>Maribacter</taxon>
    </lineage>
</organism>
<evidence type="ECO:0000256" key="2">
    <source>
        <dbReference type="ARBA" id="ARBA00023125"/>
    </source>
</evidence>
<dbReference type="Proteomes" id="UP001343698">
    <property type="component" value="Unassembled WGS sequence"/>
</dbReference>
<dbReference type="Pfam" id="PF17293">
    <property type="entry name" value="Arm-DNA-bind_5"/>
    <property type="match status" value="1"/>
</dbReference>
<evidence type="ECO:0000256" key="1">
    <source>
        <dbReference type="ARBA" id="ARBA00008857"/>
    </source>
</evidence>
<dbReference type="InterPro" id="IPR035386">
    <property type="entry name" value="Arm-DNA-bind_5"/>
</dbReference>
<dbReference type="Pfam" id="PF00589">
    <property type="entry name" value="Phage_integrase"/>
    <property type="match status" value="1"/>
</dbReference>
<comment type="caution">
    <text evidence="5">The sequence shown here is derived from an EMBL/GenBank/DDBJ whole genome shotgun (WGS) entry which is preliminary data.</text>
</comment>
<dbReference type="PANTHER" id="PTHR30349">
    <property type="entry name" value="PHAGE INTEGRASE-RELATED"/>
    <property type="match status" value="1"/>
</dbReference>
<dbReference type="Pfam" id="PF13102">
    <property type="entry name" value="Phage_int_SAM_5"/>
    <property type="match status" value="1"/>
</dbReference>
<dbReference type="CDD" id="cd01185">
    <property type="entry name" value="INTN1_C_like"/>
    <property type="match status" value="1"/>
</dbReference>
<reference evidence="5 6" key="1">
    <citation type="submission" date="2024-01" db="EMBL/GenBank/DDBJ databases">
        <title>Maribacter spp. originated from different algae showed divergent polysaccharides utilization ability.</title>
        <authorList>
            <person name="Wang H."/>
            <person name="Wu Y."/>
        </authorList>
    </citation>
    <scope>NUCLEOTIDE SEQUENCE [LARGE SCALE GENOMIC DNA]</scope>
    <source>
        <strain evidence="5 6">KPT27_14</strain>
    </source>
</reference>
<dbReference type="InterPro" id="IPR010998">
    <property type="entry name" value="Integrase_recombinase_N"/>
</dbReference>
<evidence type="ECO:0000313" key="6">
    <source>
        <dbReference type="Proteomes" id="UP001343698"/>
    </source>
</evidence>
<keyword evidence="3" id="KW-0233">DNA recombination</keyword>
<sequence>MNSSNSFSISFWLKKTAKKKDGRIPIYARIRFEGRYSDLSVHRSTFEERWCPILGKIDHRANEANSINRYLDDVHAKLLECHRQLIGEGAVINAKIIKLRYLGKDKVVRTLKDIIEFHRTHEMPKLAKGTIKNYSATETYLKRFVKKKFNSQDIRLSFIDYAFLVEFESFLRNCPPINKAQPLTNNGIMKHMERFKKLVGIAFKFRCIPQNPFNQYNMKFEDYDSDFLEEAEIQRLISTKIKDSGKAIVKDIFLFACYTGLSYIEVKLLKRSDIVTGIDGEEWINVKRKKTKTPVRIPLLYHAKAILDKYSNHPNVDNDHTLLPVYSNQKVNKYLKVIATKAQIDKHLTFHVARHTFATTITLMNNVPLETVSKLLGHTKLSTTQKYARVVEKKISKDMAQLKAVLEKSPEKEVVNGQKPGANLRIIR</sequence>
<dbReference type="InterPro" id="IPR013762">
    <property type="entry name" value="Integrase-like_cat_sf"/>
</dbReference>
<dbReference type="InterPro" id="IPR025269">
    <property type="entry name" value="SAM-like_dom"/>
</dbReference>
<dbReference type="SUPFAM" id="SSF56349">
    <property type="entry name" value="DNA breaking-rejoining enzymes"/>
    <property type="match status" value="1"/>
</dbReference>
<dbReference type="Gene3D" id="1.10.150.130">
    <property type="match status" value="1"/>
</dbReference>
<gene>
    <name evidence="5" type="ORF">V1H85_16950</name>
</gene>
<keyword evidence="6" id="KW-1185">Reference proteome</keyword>
<dbReference type="PANTHER" id="PTHR30349:SF64">
    <property type="entry name" value="PROPHAGE INTEGRASE INTD-RELATED"/>
    <property type="match status" value="1"/>
</dbReference>